<gene>
    <name evidence="1" type="ORF">VNO77_41478</name>
</gene>
<name>A0AAN9JZ46_CANGL</name>
<dbReference type="EMBL" id="JAYMYQ010000010">
    <property type="protein sequence ID" value="KAK7307965.1"/>
    <property type="molecule type" value="Genomic_DNA"/>
</dbReference>
<proteinExistence type="predicted"/>
<evidence type="ECO:0000313" key="1">
    <source>
        <dbReference type="EMBL" id="KAK7307965.1"/>
    </source>
</evidence>
<sequence>MEQVEIVESGDQVEVGGRGAQVQTIEGSDQVKDGDQGVQVQTIESSDQVEVGHEGVHVEAVESAGVEVVDKGVEVDSGVVVKERRTYMTKG</sequence>
<evidence type="ECO:0000313" key="2">
    <source>
        <dbReference type="Proteomes" id="UP001367508"/>
    </source>
</evidence>
<accession>A0AAN9JZ46</accession>
<comment type="caution">
    <text evidence="1">The sequence shown here is derived from an EMBL/GenBank/DDBJ whole genome shotgun (WGS) entry which is preliminary data.</text>
</comment>
<protein>
    <submittedName>
        <fullName evidence="1">Uncharacterized protein</fullName>
    </submittedName>
</protein>
<dbReference type="AlphaFoldDB" id="A0AAN9JZ46"/>
<keyword evidence="2" id="KW-1185">Reference proteome</keyword>
<dbReference type="Proteomes" id="UP001367508">
    <property type="component" value="Unassembled WGS sequence"/>
</dbReference>
<organism evidence="1 2">
    <name type="scientific">Canavalia gladiata</name>
    <name type="common">Sword bean</name>
    <name type="synonym">Dolichos gladiatus</name>
    <dbReference type="NCBI Taxonomy" id="3824"/>
    <lineage>
        <taxon>Eukaryota</taxon>
        <taxon>Viridiplantae</taxon>
        <taxon>Streptophyta</taxon>
        <taxon>Embryophyta</taxon>
        <taxon>Tracheophyta</taxon>
        <taxon>Spermatophyta</taxon>
        <taxon>Magnoliopsida</taxon>
        <taxon>eudicotyledons</taxon>
        <taxon>Gunneridae</taxon>
        <taxon>Pentapetalae</taxon>
        <taxon>rosids</taxon>
        <taxon>fabids</taxon>
        <taxon>Fabales</taxon>
        <taxon>Fabaceae</taxon>
        <taxon>Papilionoideae</taxon>
        <taxon>50 kb inversion clade</taxon>
        <taxon>NPAAA clade</taxon>
        <taxon>indigoferoid/millettioid clade</taxon>
        <taxon>Phaseoleae</taxon>
        <taxon>Canavalia</taxon>
    </lineage>
</organism>
<reference evidence="1 2" key="1">
    <citation type="submission" date="2024-01" db="EMBL/GenBank/DDBJ databases">
        <title>The genomes of 5 underutilized Papilionoideae crops provide insights into root nodulation and disease resistanc.</title>
        <authorList>
            <person name="Jiang F."/>
        </authorList>
    </citation>
    <scope>NUCLEOTIDE SEQUENCE [LARGE SCALE GENOMIC DNA]</scope>
    <source>
        <strain evidence="1">LVBAO_FW01</strain>
        <tissue evidence="1">Leaves</tissue>
    </source>
</reference>